<gene>
    <name evidence="4" type="ORF">BDV98DRAFT_600309</name>
</gene>
<dbReference type="FunFam" id="3.10.110.10:FF:000072">
    <property type="entry name" value="Ubiquitin-conjugating enzyme E2 W"/>
    <property type="match status" value="1"/>
</dbReference>
<name>A0A5C3QWA5_9AGAR</name>
<keyword evidence="5" id="KW-1185">Reference proteome</keyword>
<evidence type="ECO:0000256" key="2">
    <source>
        <dbReference type="SAM" id="MobiDB-lite"/>
    </source>
</evidence>
<dbReference type="InterPro" id="IPR016135">
    <property type="entry name" value="UBQ-conjugating_enzyme/RWD"/>
</dbReference>
<dbReference type="Proteomes" id="UP000305067">
    <property type="component" value="Unassembled WGS sequence"/>
</dbReference>
<dbReference type="PANTHER" id="PTHR24067">
    <property type="entry name" value="UBIQUITIN-CONJUGATING ENZYME E2"/>
    <property type="match status" value="1"/>
</dbReference>
<dbReference type="InterPro" id="IPR050113">
    <property type="entry name" value="Ub_conjugating_enzyme"/>
</dbReference>
<dbReference type="Gene3D" id="3.10.110.10">
    <property type="entry name" value="Ubiquitin Conjugating Enzyme"/>
    <property type="match status" value="1"/>
</dbReference>
<dbReference type="STRING" id="1884261.A0A5C3QWA5"/>
<dbReference type="InterPro" id="IPR000608">
    <property type="entry name" value="UBC"/>
</dbReference>
<evidence type="ECO:0000256" key="1">
    <source>
        <dbReference type="ARBA" id="ARBA00022786"/>
    </source>
</evidence>
<protein>
    <submittedName>
        <fullName evidence="4">Ubiquitin-conjugating enzyme/RWD-like protein</fullName>
    </submittedName>
</protein>
<accession>A0A5C3QWA5</accession>
<dbReference type="SUPFAM" id="SSF54495">
    <property type="entry name" value="UBC-like"/>
    <property type="match status" value="1"/>
</dbReference>
<dbReference type="PROSITE" id="PS50127">
    <property type="entry name" value="UBC_2"/>
    <property type="match status" value="1"/>
</dbReference>
<feature type="compositionally biased region" description="Basic and acidic residues" evidence="2">
    <location>
        <begin position="126"/>
        <end position="153"/>
    </location>
</feature>
<feature type="domain" description="UBC core" evidence="3">
    <location>
        <begin position="4"/>
        <end position="153"/>
    </location>
</feature>
<feature type="region of interest" description="Disordered" evidence="2">
    <location>
        <begin position="125"/>
        <end position="153"/>
    </location>
</feature>
<dbReference type="Pfam" id="PF00179">
    <property type="entry name" value="UQ_con"/>
    <property type="match status" value="1"/>
</dbReference>
<sequence length="153" mass="17180">MAAISTRRLGKELKEIHSEGCPVGVTLVSADNFECWYFTIQVMGESEYEGEAFMLKFRFEPTYPIASPAVQFVVGNGQEAPVHPHVYSNGHICASILGNEWSPVLGVISICVTLQSMLASCKKKERPTDNERYVKHAPENPKKTRFEYHDDDV</sequence>
<dbReference type="EMBL" id="ML178815">
    <property type="protein sequence ID" value="TFL06242.1"/>
    <property type="molecule type" value="Genomic_DNA"/>
</dbReference>
<organism evidence="4 5">
    <name type="scientific">Pterulicium gracile</name>
    <dbReference type="NCBI Taxonomy" id="1884261"/>
    <lineage>
        <taxon>Eukaryota</taxon>
        <taxon>Fungi</taxon>
        <taxon>Dikarya</taxon>
        <taxon>Basidiomycota</taxon>
        <taxon>Agaricomycotina</taxon>
        <taxon>Agaricomycetes</taxon>
        <taxon>Agaricomycetidae</taxon>
        <taxon>Agaricales</taxon>
        <taxon>Pleurotineae</taxon>
        <taxon>Pterulaceae</taxon>
        <taxon>Pterulicium</taxon>
    </lineage>
</organism>
<evidence type="ECO:0000313" key="5">
    <source>
        <dbReference type="Proteomes" id="UP000305067"/>
    </source>
</evidence>
<dbReference type="OrthoDB" id="406833at2759"/>
<proteinExistence type="predicted"/>
<dbReference type="AlphaFoldDB" id="A0A5C3QWA5"/>
<reference evidence="4 5" key="1">
    <citation type="journal article" date="2019" name="Nat. Ecol. Evol.">
        <title>Megaphylogeny resolves global patterns of mushroom evolution.</title>
        <authorList>
            <person name="Varga T."/>
            <person name="Krizsan K."/>
            <person name="Foldi C."/>
            <person name="Dima B."/>
            <person name="Sanchez-Garcia M."/>
            <person name="Sanchez-Ramirez S."/>
            <person name="Szollosi G.J."/>
            <person name="Szarkandi J.G."/>
            <person name="Papp V."/>
            <person name="Albert L."/>
            <person name="Andreopoulos W."/>
            <person name="Angelini C."/>
            <person name="Antonin V."/>
            <person name="Barry K.W."/>
            <person name="Bougher N.L."/>
            <person name="Buchanan P."/>
            <person name="Buyck B."/>
            <person name="Bense V."/>
            <person name="Catcheside P."/>
            <person name="Chovatia M."/>
            <person name="Cooper J."/>
            <person name="Damon W."/>
            <person name="Desjardin D."/>
            <person name="Finy P."/>
            <person name="Geml J."/>
            <person name="Haridas S."/>
            <person name="Hughes K."/>
            <person name="Justo A."/>
            <person name="Karasinski D."/>
            <person name="Kautmanova I."/>
            <person name="Kiss B."/>
            <person name="Kocsube S."/>
            <person name="Kotiranta H."/>
            <person name="LaButti K.M."/>
            <person name="Lechner B.E."/>
            <person name="Liimatainen K."/>
            <person name="Lipzen A."/>
            <person name="Lukacs Z."/>
            <person name="Mihaltcheva S."/>
            <person name="Morgado L.N."/>
            <person name="Niskanen T."/>
            <person name="Noordeloos M.E."/>
            <person name="Ohm R.A."/>
            <person name="Ortiz-Santana B."/>
            <person name="Ovrebo C."/>
            <person name="Racz N."/>
            <person name="Riley R."/>
            <person name="Savchenko A."/>
            <person name="Shiryaev A."/>
            <person name="Soop K."/>
            <person name="Spirin V."/>
            <person name="Szebenyi C."/>
            <person name="Tomsovsky M."/>
            <person name="Tulloss R.E."/>
            <person name="Uehling J."/>
            <person name="Grigoriev I.V."/>
            <person name="Vagvolgyi C."/>
            <person name="Papp T."/>
            <person name="Martin F.M."/>
            <person name="Miettinen O."/>
            <person name="Hibbett D.S."/>
            <person name="Nagy L.G."/>
        </authorList>
    </citation>
    <scope>NUCLEOTIDE SEQUENCE [LARGE SCALE GENOMIC DNA]</scope>
    <source>
        <strain evidence="4 5">CBS 309.79</strain>
    </source>
</reference>
<dbReference type="CDD" id="cd23808">
    <property type="entry name" value="UBCc_UBE2W"/>
    <property type="match status" value="1"/>
</dbReference>
<evidence type="ECO:0000259" key="3">
    <source>
        <dbReference type="PROSITE" id="PS50127"/>
    </source>
</evidence>
<dbReference type="SMART" id="SM00212">
    <property type="entry name" value="UBCc"/>
    <property type="match status" value="1"/>
</dbReference>
<evidence type="ECO:0000313" key="4">
    <source>
        <dbReference type="EMBL" id="TFL06242.1"/>
    </source>
</evidence>
<keyword evidence="1" id="KW-0833">Ubl conjugation pathway</keyword>